<sequence length="166" mass="17870">MQITESAYWDSPTGGKVVTGDAIAHCENGGSNVLVHNANIHNSFGRGFALSLYRRYPQSFVVDSATVKGDKSKLGTLSVANVISPQGNPFSIINIYGQPFMNADPGVCCLDYAALQKGLDEVKLRYGSDSIAYPMIGSGLAGGSWLTISRMLRKTFEGVDHTLCRF</sequence>
<dbReference type="PANTHER" id="PTHR12521">
    <property type="entry name" value="PROTEIN C6ORF130"/>
    <property type="match status" value="1"/>
</dbReference>
<protein>
    <recommendedName>
        <fullName evidence="2">Macro domain-containing protein</fullName>
    </recommendedName>
</protein>
<geneLocation type="plasmid" evidence="3 4">
    <name>unnamed1</name>
</geneLocation>
<dbReference type="InterPro" id="IPR050892">
    <property type="entry name" value="ADP-ribose_metab_enzymes"/>
</dbReference>
<dbReference type="InterPro" id="IPR002589">
    <property type="entry name" value="Macro_dom"/>
</dbReference>
<accession>A0AAN0XZP2</accession>
<evidence type="ECO:0000256" key="1">
    <source>
        <dbReference type="ARBA" id="ARBA00035885"/>
    </source>
</evidence>
<dbReference type="SMART" id="SM00506">
    <property type="entry name" value="A1pp"/>
    <property type="match status" value="1"/>
</dbReference>
<comment type="catalytic activity">
    <reaction evidence="1">
        <text>an N-(ADP-alpha-D-ribosyl)-thymidine in DNA + H2O = a thymidine in DNA + ADP-D-ribose</text>
        <dbReference type="Rhea" id="RHEA:71655"/>
        <dbReference type="Rhea" id="RHEA-COMP:13556"/>
        <dbReference type="Rhea" id="RHEA-COMP:18051"/>
        <dbReference type="ChEBI" id="CHEBI:15377"/>
        <dbReference type="ChEBI" id="CHEBI:57967"/>
        <dbReference type="ChEBI" id="CHEBI:137386"/>
        <dbReference type="ChEBI" id="CHEBI:191199"/>
    </reaction>
    <physiologicalReaction direction="left-to-right" evidence="1">
        <dbReference type="Rhea" id="RHEA:71656"/>
    </physiologicalReaction>
</comment>
<dbReference type="PROSITE" id="PS51154">
    <property type="entry name" value="MACRO"/>
    <property type="match status" value="1"/>
</dbReference>
<dbReference type="AlphaFoldDB" id="A0AAN0XZP2"/>
<organism evidence="3 4">
    <name type="scientific">Vibrio breoganii</name>
    <dbReference type="NCBI Taxonomy" id="553239"/>
    <lineage>
        <taxon>Bacteria</taxon>
        <taxon>Pseudomonadati</taxon>
        <taxon>Pseudomonadota</taxon>
        <taxon>Gammaproteobacteria</taxon>
        <taxon>Vibrionales</taxon>
        <taxon>Vibrionaceae</taxon>
        <taxon>Vibrio</taxon>
    </lineage>
</organism>
<dbReference type="PANTHER" id="PTHR12521:SF0">
    <property type="entry name" value="ADP-RIBOSE GLYCOHYDROLASE OARD1"/>
    <property type="match status" value="1"/>
</dbReference>
<evidence type="ECO:0000313" key="4">
    <source>
        <dbReference type="Proteomes" id="UP000092018"/>
    </source>
</evidence>
<dbReference type="EMBL" id="CP016179">
    <property type="protein sequence ID" value="ANO35666.1"/>
    <property type="molecule type" value="Genomic_DNA"/>
</dbReference>
<feature type="domain" description="Macro" evidence="2">
    <location>
        <begin position="1"/>
        <end position="166"/>
    </location>
</feature>
<evidence type="ECO:0000313" key="3">
    <source>
        <dbReference type="EMBL" id="ANO35666.1"/>
    </source>
</evidence>
<dbReference type="KEGG" id="vbr:A6E01_19015"/>
<reference evidence="3 4" key="1">
    <citation type="submission" date="2016-06" db="EMBL/GenBank/DDBJ databases">
        <title>Adaptive Radiation by Waves of Gene Transfer Leads to Fine-Scale Resource Partitioning in Marine Microbes.</title>
        <authorList>
            <person name="Hehemann J.-H."/>
            <person name="Arevalo P."/>
            <person name="Datta M.S."/>
            <person name="Yu X."/>
            <person name="Corzett C."/>
            <person name="Henschel A."/>
            <person name="Preheim S.P."/>
            <person name="Timberlake S."/>
            <person name="Alm E.J."/>
            <person name="Polz M.F."/>
        </authorList>
    </citation>
    <scope>NUCLEOTIDE SEQUENCE [LARGE SCALE GENOMIC DNA]</scope>
    <source>
        <strain evidence="3 4">FF50</strain>
        <plasmid evidence="3 4">unnamed1</plasmid>
    </source>
</reference>
<dbReference type="Proteomes" id="UP000092018">
    <property type="component" value="Plasmid unnamed1"/>
</dbReference>
<dbReference type="SUPFAM" id="SSF52949">
    <property type="entry name" value="Macro domain-like"/>
    <property type="match status" value="1"/>
</dbReference>
<name>A0AAN0XZP2_9VIBR</name>
<dbReference type="Gene3D" id="3.40.220.10">
    <property type="entry name" value="Leucine Aminopeptidase, subunit E, domain 1"/>
    <property type="match status" value="1"/>
</dbReference>
<evidence type="ECO:0000259" key="2">
    <source>
        <dbReference type="PROSITE" id="PS51154"/>
    </source>
</evidence>
<proteinExistence type="predicted"/>
<keyword evidence="3" id="KW-0614">Plasmid</keyword>
<dbReference type="GO" id="GO:0140291">
    <property type="term" value="P:peptidyl-glutamate ADP-deribosylation"/>
    <property type="evidence" value="ECO:0007669"/>
    <property type="project" value="TreeGrafter"/>
</dbReference>
<dbReference type="InterPro" id="IPR043472">
    <property type="entry name" value="Macro_dom-like"/>
</dbReference>
<gene>
    <name evidence="3" type="ORF">A6E01_19015</name>
</gene>